<reference evidence="5" key="1">
    <citation type="submission" date="2022-08" db="EMBL/GenBank/DDBJ databases">
        <authorList>
            <person name="Tistechok S."/>
            <person name="Samborskyy M."/>
            <person name="Roman I."/>
        </authorList>
    </citation>
    <scope>NUCLEOTIDE SEQUENCE</scope>
    <source>
        <strain evidence="5">DSM 103496</strain>
    </source>
</reference>
<dbReference type="GO" id="GO:0008610">
    <property type="term" value="P:lipid biosynthetic process"/>
    <property type="evidence" value="ECO:0007669"/>
    <property type="project" value="UniProtKB-ARBA"/>
</dbReference>
<dbReference type="GO" id="GO:0043041">
    <property type="term" value="P:amino acid activation for nonribosomal peptide biosynthetic process"/>
    <property type="evidence" value="ECO:0007669"/>
    <property type="project" value="TreeGrafter"/>
</dbReference>
<evidence type="ECO:0000256" key="1">
    <source>
        <dbReference type="ARBA" id="ARBA00001957"/>
    </source>
</evidence>
<dbReference type="PANTHER" id="PTHR45527">
    <property type="entry name" value="NONRIBOSOMAL PEPTIDE SYNTHETASE"/>
    <property type="match status" value="1"/>
</dbReference>
<evidence type="ECO:0000259" key="4">
    <source>
        <dbReference type="PROSITE" id="PS50075"/>
    </source>
</evidence>
<proteinExistence type="predicted"/>
<dbReference type="Proteomes" id="UP001141259">
    <property type="component" value="Unassembled WGS sequence"/>
</dbReference>
<keyword evidence="3" id="KW-0597">Phosphoprotein</keyword>
<dbReference type="InterPro" id="IPR036736">
    <property type="entry name" value="ACP-like_sf"/>
</dbReference>
<dbReference type="PANTHER" id="PTHR45527:SF1">
    <property type="entry name" value="FATTY ACID SYNTHASE"/>
    <property type="match status" value="1"/>
</dbReference>
<dbReference type="CDD" id="cd19531">
    <property type="entry name" value="LCL_NRPS-like"/>
    <property type="match status" value="1"/>
</dbReference>
<feature type="domain" description="Carrier" evidence="4">
    <location>
        <begin position="442"/>
        <end position="522"/>
    </location>
</feature>
<comment type="cofactor">
    <cofactor evidence="1">
        <name>pantetheine 4'-phosphate</name>
        <dbReference type="ChEBI" id="CHEBI:47942"/>
    </cofactor>
</comment>
<dbReference type="GO" id="GO:0003824">
    <property type="term" value="F:catalytic activity"/>
    <property type="evidence" value="ECO:0007669"/>
    <property type="project" value="InterPro"/>
</dbReference>
<comment type="caution">
    <text evidence="5">The sequence shown here is derived from an EMBL/GenBank/DDBJ whole genome shotgun (WGS) entry which is preliminary data.</text>
</comment>
<keyword evidence="2" id="KW-0596">Phosphopantetheine</keyword>
<dbReference type="InterPro" id="IPR001242">
    <property type="entry name" value="Condensation_dom"/>
</dbReference>
<dbReference type="InterPro" id="IPR020806">
    <property type="entry name" value="PKS_PP-bd"/>
</dbReference>
<name>A0A9X2VIM3_9PSEU</name>
<dbReference type="GO" id="GO:0031177">
    <property type="term" value="F:phosphopantetheine binding"/>
    <property type="evidence" value="ECO:0007669"/>
    <property type="project" value="InterPro"/>
</dbReference>
<dbReference type="InterPro" id="IPR009081">
    <property type="entry name" value="PP-bd_ACP"/>
</dbReference>
<organism evidence="5 6">
    <name type="scientific">Umezawaea endophytica</name>
    <dbReference type="NCBI Taxonomy" id="1654476"/>
    <lineage>
        <taxon>Bacteria</taxon>
        <taxon>Bacillati</taxon>
        <taxon>Actinomycetota</taxon>
        <taxon>Actinomycetes</taxon>
        <taxon>Pseudonocardiales</taxon>
        <taxon>Pseudonocardiaceae</taxon>
        <taxon>Umezawaea</taxon>
    </lineage>
</organism>
<sequence>MSEPRLHRLGARTAPLSSAQERLWFIDAAAPGSPVYTVPLLVEWRGAVDVEALRVALLAVVERHEVLRTTYREDDGGLVQVIGEPRVTVEVVDHDLEAEARRGFDLAAGPLVRCAVRRGRTGGDAVLLTIHHIAVDGWSLAPLFEDLDAAYAAAVAGEPPRLPELPVQYADFAVWDRAVADEGLLARRADELATTPAELRLGGAREVPDGIHAGAQHRFDLPDDTCSALTALAKGLRVTPFVVLLAAYAEALSRWSAREEFLVGAVTANRTHPAVEDLVGFFVNTVPLRCTTCGATFAERCAGLRREAFATMTNQRVPYRDLVAALPGRGVVDVGFVVQNMPAPRSTRCTAPRVLPTGVAKFDVLLIIDETPDGLVGTLDFDVERYPVELGPRLAEDFVAVLRHGVSAPDAPLREFRLPHGPLAVPEPAPPWETPVVTTDAGDLTGRERLAAALFRDVLAEAGVDEVDLGRDSNFFVLGGHSLLAVSMVARAQARCGVAVRPGEFLAEPTVARLAALLDAGARTTGPVVEADDGPFPATSTQQRFWFLDRMPELRAAYLVPTVVEFPDDVDVEALRAALDVVLARHPALRSRFTLDRRRKQVVRTTSGAPASATVTDARGWDPVKLEDHVADLCWTPFDLADEAPVRAALARTRDRVLLVLCAHHMVVDGASVRVLLDEVDAVVSGRELPPPVRPAAVEAPADPGDLIAVLAGAPTDVALPHDRPRGTTQSILGATRTTTLDAGTAESVRATAAGSGCGTFLVTAALLAVTLARRGDQRDFLFAFPWSGRTDPHAVGMFVNTLALRVDLRGDPTWRELLDRVRRAGSAAYRAADVPFDAVVGALHPDRDLSRPPITPVYVAADVDGWRPPMGGEQLPLDPVAVKYELELTATDLDGGLRLAAAYQVDLFDETTITRLLAGITAAATDLVADLDSPTLGEN</sequence>
<dbReference type="RefSeq" id="WP_259622282.1">
    <property type="nucleotide sequence ID" value="NZ_JANYMP010000003.1"/>
</dbReference>
<protein>
    <submittedName>
        <fullName evidence="5">Condensation domain-containing protein</fullName>
    </submittedName>
</protein>
<evidence type="ECO:0000256" key="3">
    <source>
        <dbReference type="ARBA" id="ARBA00022553"/>
    </source>
</evidence>
<dbReference type="EMBL" id="JANYMP010000003">
    <property type="protein sequence ID" value="MCS7476767.1"/>
    <property type="molecule type" value="Genomic_DNA"/>
</dbReference>
<evidence type="ECO:0000313" key="6">
    <source>
        <dbReference type="Proteomes" id="UP001141259"/>
    </source>
</evidence>
<dbReference type="InterPro" id="IPR023213">
    <property type="entry name" value="CAT-like_dom_sf"/>
</dbReference>
<dbReference type="Gene3D" id="3.30.559.10">
    <property type="entry name" value="Chloramphenicol acetyltransferase-like domain"/>
    <property type="match status" value="2"/>
</dbReference>
<dbReference type="Gene3D" id="3.30.559.30">
    <property type="entry name" value="Nonribosomal peptide synthetase, condensation domain"/>
    <property type="match status" value="2"/>
</dbReference>
<evidence type="ECO:0000313" key="5">
    <source>
        <dbReference type="EMBL" id="MCS7476767.1"/>
    </source>
</evidence>
<gene>
    <name evidence="5" type="ORF">NZH93_07865</name>
</gene>
<dbReference type="PROSITE" id="PS50075">
    <property type="entry name" value="CARRIER"/>
    <property type="match status" value="1"/>
</dbReference>
<dbReference type="SUPFAM" id="SSF52777">
    <property type="entry name" value="CoA-dependent acyltransferases"/>
    <property type="match status" value="4"/>
</dbReference>
<dbReference type="SMART" id="SM00823">
    <property type="entry name" value="PKS_PP"/>
    <property type="match status" value="1"/>
</dbReference>
<accession>A0A9X2VIM3</accession>
<dbReference type="GO" id="GO:0044550">
    <property type="term" value="P:secondary metabolite biosynthetic process"/>
    <property type="evidence" value="ECO:0007669"/>
    <property type="project" value="TreeGrafter"/>
</dbReference>
<dbReference type="AlphaFoldDB" id="A0A9X2VIM3"/>
<dbReference type="SUPFAM" id="SSF47336">
    <property type="entry name" value="ACP-like"/>
    <property type="match status" value="1"/>
</dbReference>
<evidence type="ECO:0000256" key="2">
    <source>
        <dbReference type="ARBA" id="ARBA00022450"/>
    </source>
</evidence>
<dbReference type="Pfam" id="PF00668">
    <property type="entry name" value="Condensation"/>
    <property type="match status" value="3"/>
</dbReference>
<dbReference type="GO" id="GO:0005829">
    <property type="term" value="C:cytosol"/>
    <property type="evidence" value="ECO:0007669"/>
    <property type="project" value="TreeGrafter"/>
</dbReference>
<keyword evidence="6" id="KW-1185">Reference proteome</keyword>
<dbReference type="Gene3D" id="1.10.1200.10">
    <property type="entry name" value="ACP-like"/>
    <property type="match status" value="1"/>
</dbReference>
<dbReference type="Pfam" id="PF00550">
    <property type="entry name" value="PP-binding"/>
    <property type="match status" value="1"/>
</dbReference>